<evidence type="ECO:0000313" key="3">
    <source>
        <dbReference type="Proteomes" id="UP000198287"/>
    </source>
</evidence>
<keyword evidence="1" id="KW-0472">Membrane</keyword>
<reference evidence="2 3" key="1">
    <citation type="submission" date="2015-12" db="EMBL/GenBank/DDBJ databases">
        <title>The genome of Folsomia candida.</title>
        <authorList>
            <person name="Faddeeva A."/>
            <person name="Derks M.F."/>
            <person name="Anvar Y."/>
            <person name="Smit S."/>
            <person name="Van Straalen N."/>
            <person name="Roelofs D."/>
        </authorList>
    </citation>
    <scope>NUCLEOTIDE SEQUENCE [LARGE SCALE GENOMIC DNA]</scope>
    <source>
        <strain evidence="2 3">VU population</strain>
        <tissue evidence="2">Whole body</tissue>
    </source>
</reference>
<evidence type="ECO:0000313" key="2">
    <source>
        <dbReference type="EMBL" id="OXA49656.1"/>
    </source>
</evidence>
<keyword evidence="1" id="KW-0812">Transmembrane</keyword>
<dbReference type="Proteomes" id="UP000198287">
    <property type="component" value="Unassembled WGS sequence"/>
</dbReference>
<gene>
    <name evidence="2" type="ORF">Fcan01_15635</name>
</gene>
<organism evidence="2 3">
    <name type="scientific">Folsomia candida</name>
    <name type="common">Springtail</name>
    <dbReference type="NCBI Taxonomy" id="158441"/>
    <lineage>
        <taxon>Eukaryota</taxon>
        <taxon>Metazoa</taxon>
        <taxon>Ecdysozoa</taxon>
        <taxon>Arthropoda</taxon>
        <taxon>Hexapoda</taxon>
        <taxon>Collembola</taxon>
        <taxon>Entomobryomorpha</taxon>
        <taxon>Isotomoidea</taxon>
        <taxon>Isotomidae</taxon>
        <taxon>Proisotominae</taxon>
        <taxon>Folsomia</taxon>
    </lineage>
</organism>
<sequence length="228" mass="26235">MYRTEFLPLLKFHLRICHRLKCIPFKYHEESGCMKKFKSTRVLQMFRLQCVLSVIYCVAMFLNISLGPLTTSGRLQGFGLFIACLGATMSRWNYSIDIGPMQIINAFLDFEAKVIESLPKMPISMGTKAIKIFIYLVEVVAFVYPILLFLLLRFVPCTPPFILSIFSTCRHVKSVWLRHGVGLGVHIFEAWMGCHIIYSGTTLIVYVLFVGISFVLNCFQILNRRKEI</sequence>
<keyword evidence="3" id="KW-1185">Reference proteome</keyword>
<accession>A0A226DZN1</accession>
<proteinExistence type="predicted"/>
<name>A0A226DZN1_FOLCA</name>
<feature type="transmembrane region" description="Helical" evidence="1">
    <location>
        <begin position="204"/>
        <end position="222"/>
    </location>
</feature>
<comment type="caution">
    <text evidence="2">The sequence shown here is derived from an EMBL/GenBank/DDBJ whole genome shotgun (WGS) entry which is preliminary data.</text>
</comment>
<dbReference type="AlphaFoldDB" id="A0A226DZN1"/>
<feature type="transmembrane region" description="Helical" evidence="1">
    <location>
        <begin position="132"/>
        <end position="155"/>
    </location>
</feature>
<keyword evidence="1" id="KW-1133">Transmembrane helix</keyword>
<evidence type="ECO:0000256" key="1">
    <source>
        <dbReference type="SAM" id="Phobius"/>
    </source>
</evidence>
<feature type="transmembrane region" description="Helical" evidence="1">
    <location>
        <begin position="45"/>
        <end position="66"/>
    </location>
</feature>
<protein>
    <submittedName>
        <fullName evidence="2">Uncharacterized protein</fullName>
    </submittedName>
</protein>
<dbReference type="EMBL" id="LNIX01000010">
    <property type="protein sequence ID" value="OXA49656.1"/>
    <property type="molecule type" value="Genomic_DNA"/>
</dbReference>